<evidence type="ECO:0000313" key="4">
    <source>
        <dbReference type="Proteomes" id="UP000321598"/>
    </source>
</evidence>
<dbReference type="Proteomes" id="UP000254956">
    <property type="component" value="Unassembled WGS sequence"/>
</dbReference>
<dbReference type="Proteomes" id="UP000321598">
    <property type="component" value="Unassembled WGS sequence"/>
</dbReference>
<organism evidence="2 3">
    <name type="scientific">Staphylococcus arlettae</name>
    <dbReference type="NCBI Taxonomy" id="29378"/>
    <lineage>
        <taxon>Bacteria</taxon>
        <taxon>Bacillati</taxon>
        <taxon>Bacillota</taxon>
        <taxon>Bacilli</taxon>
        <taxon>Bacillales</taxon>
        <taxon>Staphylococcaceae</taxon>
        <taxon>Staphylococcus</taxon>
    </lineage>
</organism>
<dbReference type="STRING" id="1212545.SARL_07888"/>
<protein>
    <submittedName>
        <fullName evidence="2">Uncharacterized protein</fullName>
    </submittedName>
</protein>
<accession>A0A2T7BT78</accession>
<sequence length="134" mass="15572">MEHPITEQVNLQLYDYFDNVKVALSELNQSKALVINGPTEKLLKRGFDISYYQGQKKAIDAINTLLQTYSTDEKFIQIFTDYAIETDESYSRALEQFSKLLDIPDEFDTQLATFYQLKGQKFIIDNINALIREN</sequence>
<evidence type="ECO:0000313" key="2">
    <source>
        <dbReference type="EMBL" id="SUJ11602.1"/>
    </source>
</evidence>
<dbReference type="AlphaFoldDB" id="A0A2T7BT78"/>
<proteinExistence type="predicted"/>
<dbReference type="EMBL" id="UGZE01000001">
    <property type="protein sequence ID" value="SUJ11602.1"/>
    <property type="molecule type" value="Genomic_DNA"/>
</dbReference>
<dbReference type="OrthoDB" id="2399823at2"/>
<evidence type="ECO:0000313" key="3">
    <source>
        <dbReference type="Proteomes" id="UP000254956"/>
    </source>
</evidence>
<reference evidence="1 4" key="2">
    <citation type="submission" date="2019-07" db="EMBL/GenBank/DDBJ databases">
        <title>Whole genome shotgun sequence of Staphylococcus arlettae NBRC 109765.</title>
        <authorList>
            <person name="Hosoyama A."/>
            <person name="Uohara A."/>
            <person name="Ohji S."/>
            <person name="Ichikawa N."/>
        </authorList>
    </citation>
    <scope>NUCLEOTIDE SEQUENCE [LARGE SCALE GENOMIC DNA]</scope>
    <source>
        <strain evidence="1 4">NBRC 109765</strain>
    </source>
</reference>
<reference evidence="2 3" key="1">
    <citation type="submission" date="2018-06" db="EMBL/GenBank/DDBJ databases">
        <authorList>
            <consortium name="Pathogen Informatics"/>
            <person name="Doyle S."/>
        </authorList>
    </citation>
    <scope>NUCLEOTIDE SEQUENCE [LARGE SCALE GENOMIC DNA]</scope>
    <source>
        <strain evidence="2 3">NCTC12413</strain>
    </source>
</reference>
<gene>
    <name evidence="2" type="ORF">NCTC12413_00602</name>
    <name evidence="1" type="ORF">SAR03_21120</name>
</gene>
<dbReference type="RefSeq" id="WP_021459714.1">
    <property type="nucleotide sequence ID" value="NZ_BKAV01000025.1"/>
</dbReference>
<keyword evidence="4" id="KW-1185">Reference proteome</keyword>
<evidence type="ECO:0000313" key="1">
    <source>
        <dbReference type="EMBL" id="GEQ01075.1"/>
    </source>
</evidence>
<dbReference type="EMBL" id="BKAV01000025">
    <property type="protein sequence ID" value="GEQ01075.1"/>
    <property type="molecule type" value="Genomic_DNA"/>
</dbReference>
<name>A0A2T7BT78_9STAP</name>